<keyword evidence="5" id="KW-0560">Oxidoreductase</keyword>
<dbReference type="Proteomes" id="UP000693942">
    <property type="component" value="Unassembled WGS sequence"/>
</dbReference>
<dbReference type="PROSITE" id="PS00059">
    <property type="entry name" value="ADH_ZINC"/>
    <property type="match status" value="1"/>
</dbReference>
<evidence type="ECO:0000256" key="2">
    <source>
        <dbReference type="ARBA" id="ARBA00008072"/>
    </source>
</evidence>
<evidence type="ECO:0000313" key="9">
    <source>
        <dbReference type="EMBL" id="KAG7435486.1"/>
    </source>
</evidence>
<feature type="compositionally biased region" description="Polar residues" evidence="7">
    <location>
        <begin position="13"/>
        <end position="24"/>
    </location>
</feature>
<name>A0A8J5UPY3_FUSOX</name>
<dbReference type="GO" id="GO:0004022">
    <property type="term" value="F:alcohol dehydrogenase (NAD+) activity"/>
    <property type="evidence" value="ECO:0007669"/>
    <property type="project" value="TreeGrafter"/>
</dbReference>
<reference evidence="9" key="1">
    <citation type="submission" date="2021-04" db="EMBL/GenBank/DDBJ databases">
        <title>First draft genome resource for Brassicaceae pathogens Fusarium oxysporum f. sp. raphani and Fusarium oxysporum f. sp. rapae.</title>
        <authorList>
            <person name="Asai S."/>
        </authorList>
    </citation>
    <scope>NUCLEOTIDE SEQUENCE</scope>
    <source>
        <strain evidence="9">Tf1262</strain>
    </source>
</reference>
<feature type="domain" description="Alcohol dehydrogenase-like C-terminal" evidence="8">
    <location>
        <begin position="147"/>
        <end position="272"/>
    </location>
</feature>
<evidence type="ECO:0000256" key="3">
    <source>
        <dbReference type="ARBA" id="ARBA00022723"/>
    </source>
</evidence>
<gene>
    <name evidence="9" type="primary">ADH2-1</name>
    <name evidence="9" type="ORF">Forpi1262_v002180</name>
</gene>
<evidence type="ECO:0000259" key="8">
    <source>
        <dbReference type="Pfam" id="PF00107"/>
    </source>
</evidence>
<keyword evidence="6" id="KW-0520">NAD</keyword>
<dbReference type="FunFam" id="3.40.50.720:FF:000039">
    <property type="entry name" value="Alcohol dehydrogenase AdhP"/>
    <property type="match status" value="1"/>
</dbReference>
<dbReference type="GO" id="GO:0005737">
    <property type="term" value="C:cytoplasm"/>
    <property type="evidence" value="ECO:0007669"/>
    <property type="project" value="TreeGrafter"/>
</dbReference>
<dbReference type="GO" id="GO:0008270">
    <property type="term" value="F:zinc ion binding"/>
    <property type="evidence" value="ECO:0007669"/>
    <property type="project" value="InterPro"/>
</dbReference>
<comment type="cofactor">
    <cofactor evidence="1">
        <name>Zn(2+)</name>
        <dbReference type="ChEBI" id="CHEBI:29105"/>
    </cofactor>
</comment>
<evidence type="ECO:0000313" key="10">
    <source>
        <dbReference type="Proteomes" id="UP000693942"/>
    </source>
</evidence>
<evidence type="ECO:0000256" key="6">
    <source>
        <dbReference type="ARBA" id="ARBA00023027"/>
    </source>
</evidence>
<organism evidence="9 10">
    <name type="scientific">Fusarium oxysporum f. sp. raphani</name>
    <dbReference type="NCBI Taxonomy" id="96318"/>
    <lineage>
        <taxon>Eukaryota</taxon>
        <taxon>Fungi</taxon>
        <taxon>Dikarya</taxon>
        <taxon>Ascomycota</taxon>
        <taxon>Pezizomycotina</taxon>
        <taxon>Sordariomycetes</taxon>
        <taxon>Hypocreomycetidae</taxon>
        <taxon>Hypocreales</taxon>
        <taxon>Nectriaceae</taxon>
        <taxon>Fusarium</taxon>
        <taxon>Fusarium oxysporum species complex</taxon>
    </lineage>
</organism>
<accession>A0A8J5UPY3</accession>
<dbReference type="PANTHER" id="PTHR42940:SF8">
    <property type="entry name" value="VACUOLAR PROTEIN SORTING-ASSOCIATED PROTEIN 11"/>
    <property type="match status" value="1"/>
</dbReference>
<dbReference type="Pfam" id="PF00107">
    <property type="entry name" value="ADH_zinc_N"/>
    <property type="match status" value="1"/>
</dbReference>
<evidence type="ECO:0000256" key="1">
    <source>
        <dbReference type="ARBA" id="ARBA00001947"/>
    </source>
</evidence>
<evidence type="ECO:0000256" key="7">
    <source>
        <dbReference type="SAM" id="MobiDB-lite"/>
    </source>
</evidence>
<keyword evidence="4" id="KW-0862">Zinc</keyword>
<comment type="caution">
    <text evidence="9">The sequence shown here is derived from an EMBL/GenBank/DDBJ whole genome shotgun (WGS) entry which is preliminary data.</text>
</comment>
<dbReference type="InterPro" id="IPR013149">
    <property type="entry name" value="ADH-like_C"/>
</dbReference>
<sequence>MHSPELDPGKPQNPGSQDPGISNPQVMVADLNATPLSRYVTNAVEVNKIDIPKYGNNEILIKTRSATLCHSDLMLFWGHTGEEPLTDRTTIGHENTGYVVGIGKDVKGFKIGDLVGCLGCSYACSYHAVKGCELVEGQWIAIIGCGGLGHLAVQYAKAMKLKVVGIDISKSQLDDAKSLGADLVINTMEEPDYEAKIKKVTNGGCHAAAVFSASNVAYESAPKTLRINGLMMVAGIPKKPLTISALDILLGKYRVAGRSSGIPKNMPEAIEFSYKHGIKAHITSFKDLNDINKVIDLLKSGKAAGRFGILFD</sequence>
<dbReference type="EMBL" id="JAELUR010000002">
    <property type="protein sequence ID" value="KAG7435486.1"/>
    <property type="molecule type" value="Genomic_DNA"/>
</dbReference>
<dbReference type="AlphaFoldDB" id="A0A8J5UPY3"/>
<dbReference type="PANTHER" id="PTHR42940">
    <property type="entry name" value="ALCOHOL DEHYDROGENASE 1-RELATED"/>
    <property type="match status" value="1"/>
</dbReference>
<evidence type="ECO:0000256" key="4">
    <source>
        <dbReference type="ARBA" id="ARBA00022833"/>
    </source>
</evidence>
<proteinExistence type="inferred from homology"/>
<dbReference type="InterPro" id="IPR002328">
    <property type="entry name" value="ADH_Zn_CS"/>
</dbReference>
<comment type="similarity">
    <text evidence="2">Belongs to the zinc-containing alcohol dehydrogenase family.</text>
</comment>
<evidence type="ECO:0000256" key="5">
    <source>
        <dbReference type="ARBA" id="ARBA00023002"/>
    </source>
</evidence>
<protein>
    <submittedName>
        <fullName evidence="9">Alcohol dehydrogenase 2</fullName>
    </submittedName>
</protein>
<feature type="region of interest" description="Disordered" evidence="7">
    <location>
        <begin position="1"/>
        <end position="24"/>
    </location>
</feature>
<keyword evidence="3" id="KW-0479">Metal-binding</keyword>